<dbReference type="EMBL" id="PGTO01000013">
    <property type="protein sequence ID" value="RAU21099.1"/>
    <property type="molecule type" value="Genomic_DNA"/>
</dbReference>
<reference evidence="2 3" key="1">
    <citation type="submission" date="2017-11" db="EMBL/GenBank/DDBJ databases">
        <title>Draft genome sequence of magnetotactic bacterium Magnetospirillum kuznetsovii LBB-42.</title>
        <authorList>
            <person name="Grouzdev D.S."/>
            <person name="Rysina M.S."/>
            <person name="Baslerov R.V."/>
            <person name="Koziaeva V."/>
        </authorList>
    </citation>
    <scope>NUCLEOTIDE SEQUENCE [LARGE SCALE GENOMIC DNA]</scope>
    <source>
        <strain evidence="2 3">LBB-42</strain>
    </source>
</reference>
<feature type="signal peptide" evidence="1">
    <location>
        <begin position="1"/>
        <end position="28"/>
    </location>
</feature>
<dbReference type="Pfam" id="PF04404">
    <property type="entry name" value="ERF"/>
    <property type="match status" value="1"/>
</dbReference>
<evidence type="ECO:0008006" key="4">
    <source>
        <dbReference type="Google" id="ProtNLM"/>
    </source>
</evidence>
<sequence length="272" mass="29667">MRPKPTTTPRPASRSCCHTMAALPLAMASLPPGPATTPSPSGRSDMTTLNIHQRLHAAMQEVTYVQKEKKNGMNYTIVSHDAVTAKVRPVLVKHGVVYYPVDLVPAQDGNRTEVIMKVRFANIDDPSDFIDVPSMGYGIDSQDKGPGKAISYAVKYALLKALGLETGDDADHDSVEHEKPKPAAKPVVVSKGATKGSDPVIKANLSPQHEAFIDHLKEDVTVHAASVLHARQMWKDQQKTIDEIKRESPLAYAELVNWFKAFTETKLPADAA</sequence>
<comment type="caution">
    <text evidence="2">The sequence shown here is derived from an EMBL/GenBank/DDBJ whole genome shotgun (WGS) entry which is preliminary data.</text>
</comment>
<feature type="chain" id="PRO_5016610766" description="Single-stranded DNA-binding protein" evidence="1">
    <location>
        <begin position="29"/>
        <end position="272"/>
    </location>
</feature>
<evidence type="ECO:0000313" key="3">
    <source>
        <dbReference type="Proteomes" id="UP000251075"/>
    </source>
</evidence>
<proteinExistence type="predicted"/>
<accession>A0A364NVI2</accession>
<gene>
    <name evidence="2" type="ORF">CU669_15205</name>
</gene>
<evidence type="ECO:0000256" key="1">
    <source>
        <dbReference type="SAM" id="SignalP"/>
    </source>
</evidence>
<organism evidence="2 3">
    <name type="scientific">Paramagnetospirillum kuznetsovii</name>
    <dbReference type="NCBI Taxonomy" id="2053833"/>
    <lineage>
        <taxon>Bacteria</taxon>
        <taxon>Pseudomonadati</taxon>
        <taxon>Pseudomonadota</taxon>
        <taxon>Alphaproteobacteria</taxon>
        <taxon>Rhodospirillales</taxon>
        <taxon>Magnetospirillaceae</taxon>
        <taxon>Paramagnetospirillum</taxon>
    </lineage>
</organism>
<evidence type="ECO:0000313" key="2">
    <source>
        <dbReference type="EMBL" id="RAU21099.1"/>
    </source>
</evidence>
<dbReference type="OrthoDB" id="9805874at2"/>
<dbReference type="Proteomes" id="UP000251075">
    <property type="component" value="Unassembled WGS sequence"/>
</dbReference>
<dbReference type="AlphaFoldDB" id="A0A364NVI2"/>
<protein>
    <recommendedName>
        <fullName evidence="4">Single-stranded DNA-binding protein</fullName>
    </recommendedName>
</protein>
<name>A0A364NVI2_9PROT</name>
<keyword evidence="3" id="KW-1185">Reference proteome</keyword>
<keyword evidence="1" id="KW-0732">Signal</keyword>
<dbReference type="InterPro" id="IPR007499">
    <property type="entry name" value="ERF_bacteria_virus"/>
</dbReference>